<dbReference type="AlphaFoldDB" id="V8NU91"/>
<evidence type="ECO:0000313" key="1">
    <source>
        <dbReference type="EMBL" id="ETE65263.1"/>
    </source>
</evidence>
<comment type="caution">
    <text evidence="1">The sequence shown here is derived from an EMBL/GenBank/DDBJ whole genome shotgun (WGS) entry which is preliminary data.</text>
</comment>
<keyword evidence="2" id="KW-1185">Reference proteome</keyword>
<sequence>MACSHPFAEFAYQSTCHKHNLLFGNQALEFSITGMPG</sequence>
<reference evidence="1 2" key="1">
    <citation type="journal article" date="2013" name="Proc. Natl. Acad. Sci. U.S.A.">
        <title>The king cobra genome reveals dynamic gene evolution and adaptation in the snake venom system.</title>
        <authorList>
            <person name="Vonk F.J."/>
            <person name="Casewell N.R."/>
            <person name="Henkel C.V."/>
            <person name="Heimberg A.M."/>
            <person name="Jansen H.J."/>
            <person name="McCleary R.J."/>
            <person name="Kerkkamp H.M."/>
            <person name="Vos R.A."/>
            <person name="Guerreiro I."/>
            <person name="Calvete J.J."/>
            <person name="Wuster W."/>
            <person name="Woods A.E."/>
            <person name="Logan J.M."/>
            <person name="Harrison R.A."/>
            <person name="Castoe T.A."/>
            <person name="de Koning A.P."/>
            <person name="Pollock D.D."/>
            <person name="Yandell M."/>
            <person name="Calderon D."/>
            <person name="Renjifo C."/>
            <person name="Currier R.B."/>
            <person name="Salgado D."/>
            <person name="Pla D."/>
            <person name="Sanz L."/>
            <person name="Hyder A.S."/>
            <person name="Ribeiro J.M."/>
            <person name="Arntzen J.W."/>
            <person name="van den Thillart G.E."/>
            <person name="Boetzer M."/>
            <person name="Pirovano W."/>
            <person name="Dirks R.P."/>
            <person name="Spaink H.P."/>
            <person name="Duboule D."/>
            <person name="McGlinn E."/>
            <person name="Kini R.M."/>
            <person name="Richardson M.K."/>
        </authorList>
    </citation>
    <scope>NUCLEOTIDE SEQUENCE</scope>
    <source>
        <tissue evidence="1">Blood</tissue>
    </source>
</reference>
<gene>
    <name evidence="1" type="ORF">L345_08966</name>
</gene>
<evidence type="ECO:0000313" key="2">
    <source>
        <dbReference type="Proteomes" id="UP000018936"/>
    </source>
</evidence>
<name>V8NU91_OPHHA</name>
<proteinExistence type="predicted"/>
<organism evidence="1 2">
    <name type="scientific">Ophiophagus hannah</name>
    <name type="common">King cobra</name>
    <name type="synonym">Naja hannah</name>
    <dbReference type="NCBI Taxonomy" id="8665"/>
    <lineage>
        <taxon>Eukaryota</taxon>
        <taxon>Metazoa</taxon>
        <taxon>Chordata</taxon>
        <taxon>Craniata</taxon>
        <taxon>Vertebrata</taxon>
        <taxon>Euteleostomi</taxon>
        <taxon>Lepidosauria</taxon>
        <taxon>Squamata</taxon>
        <taxon>Bifurcata</taxon>
        <taxon>Unidentata</taxon>
        <taxon>Episquamata</taxon>
        <taxon>Toxicofera</taxon>
        <taxon>Serpentes</taxon>
        <taxon>Colubroidea</taxon>
        <taxon>Elapidae</taxon>
        <taxon>Elapinae</taxon>
        <taxon>Ophiophagus</taxon>
    </lineage>
</organism>
<accession>V8NU91</accession>
<feature type="non-terminal residue" evidence="1">
    <location>
        <position position="1"/>
    </location>
</feature>
<dbReference type="EMBL" id="AZIM01001940">
    <property type="protein sequence ID" value="ETE65263.1"/>
    <property type="molecule type" value="Genomic_DNA"/>
</dbReference>
<protein>
    <submittedName>
        <fullName evidence="1">Uncharacterized protein</fullName>
    </submittedName>
</protein>
<dbReference type="Proteomes" id="UP000018936">
    <property type="component" value="Unassembled WGS sequence"/>
</dbReference>